<dbReference type="RefSeq" id="WP_088255425.1">
    <property type="nucleotide sequence ID" value="NZ_NIDE01000005.1"/>
</dbReference>
<keyword evidence="2" id="KW-1185">Reference proteome</keyword>
<dbReference type="AlphaFoldDB" id="A0A225DYA3"/>
<sequence length="71" mass="7996">MTEPFSYIKTAHLHSLKSVGHHMLHSARENGRDTAKPLAFIGFITVALGAKMLWEAYRQTEGGGRESRRSR</sequence>
<organism evidence="1 2">
    <name type="scientific">Fimbriiglobus ruber</name>
    <dbReference type="NCBI Taxonomy" id="1908690"/>
    <lineage>
        <taxon>Bacteria</taxon>
        <taxon>Pseudomonadati</taxon>
        <taxon>Planctomycetota</taxon>
        <taxon>Planctomycetia</taxon>
        <taxon>Gemmatales</taxon>
        <taxon>Gemmataceae</taxon>
        <taxon>Fimbriiglobus</taxon>
    </lineage>
</organism>
<comment type="caution">
    <text evidence="1">The sequence shown here is derived from an EMBL/GenBank/DDBJ whole genome shotgun (WGS) entry which is preliminary data.</text>
</comment>
<evidence type="ECO:0000313" key="2">
    <source>
        <dbReference type="Proteomes" id="UP000214646"/>
    </source>
</evidence>
<evidence type="ECO:0000313" key="1">
    <source>
        <dbReference type="EMBL" id="OWK42229.1"/>
    </source>
</evidence>
<gene>
    <name evidence="1" type="ORF">FRUB_04307</name>
</gene>
<name>A0A225DYA3_9BACT</name>
<dbReference type="EMBL" id="NIDE01000005">
    <property type="protein sequence ID" value="OWK42229.1"/>
    <property type="molecule type" value="Genomic_DNA"/>
</dbReference>
<proteinExistence type="predicted"/>
<reference evidence="2" key="1">
    <citation type="submission" date="2017-06" db="EMBL/GenBank/DDBJ databases">
        <title>Genome analysis of Fimbriiglobus ruber SP5, the first member of the order Planctomycetales with confirmed chitinolytic capability.</title>
        <authorList>
            <person name="Ravin N.V."/>
            <person name="Rakitin A.L."/>
            <person name="Ivanova A.A."/>
            <person name="Beletsky A.V."/>
            <person name="Kulichevskaya I.S."/>
            <person name="Mardanov A.V."/>
            <person name="Dedysh S.N."/>
        </authorList>
    </citation>
    <scope>NUCLEOTIDE SEQUENCE [LARGE SCALE GENOMIC DNA]</scope>
    <source>
        <strain evidence="2">SP5</strain>
    </source>
</reference>
<dbReference type="OrthoDB" id="9952952at2"/>
<accession>A0A225DYA3</accession>
<protein>
    <submittedName>
        <fullName evidence="1">Uncharacterized protein</fullName>
    </submittedName>
</protein>
<dbReference type="Proteomes" id="UP000214646">
    <property type="component" value="Unassembled WGS sequence"/>
</dbReference>